<organism evidence="3 4">
    <name type="scientific">Methylobacterium terrae</name>
    <dbReference type="NCBI Taxonomy" id="2202827"/>
    <lineage>
        <taxon>Bacteria</taxon>
        <taxon>Pseudomonadati</taxon>
        <taxon>Pseudomonadota</taxon>
        <taxon>Alphaproteobacteria</taxon>
        <taxon>Hyphomicrobiales</taxon>
        <taxon>Methylobacteriaceae</taxon>
        <taxon>Methylobacterium</taxon>
    </lineage>
</organism>
<dbReference type="CDD" id="cd00093">
    <property type="entry name" value="HTH_XRE"/>
    <property type="match status" value="1"/>
</dbReference>
<dbReference type="EMBL" id="CP029553">
    <property type="protein sequence ID" value="AWN48895.1"/>
    <property type="molecule type" value="Genomic_DNA"/>
</dbReference>
<protein>
    <submittedName>
        <fullName evidence="3">XRE family transcriptional regulator</fullName>
    </submittedName>
</protein>
<feature type="domain" description="HTH cro/C1-type" evidence="2">
    <location>
        <begin position="11"/>
        <end position="66"/>
    </location>
</feature>
<dbReference type="Gene3D" id="1.10.260.40">
    <property type="entry name" value="lambda repressor-like DNA-binding domains"/>
    <property type="match status" value="1"/>
</dbReference>
<dbReference type="InterPro" id="IPR050807">
    <property type="entry name" value="TransReg_Diox_bact_type"/>
</dbReference>
<dbReference type="GO" id="GO:0003700">
    <property type="term" value="F:DNA-binding transcription factor activity"/>
    <property type="evidence" value="ECO:0007669"/>
    <property type="project" value="TreeGrafter"/>
</dbReference>
<evidence type="ECO:0000313" key="4">
    <source>
        <dbReference type="Proteomes" id="UP000245444"/>
    </source>
</evidence>
<name>A0A2U8WRJ0_9HYPH</name>
<accession>A0A2U8WRJ0</accession>
<dbReference type="InterPro" id="IPR010982">
    <property type="entry name" value="Lambda_DNA-bd_dom_sf"/>
</dbReference>
<dbReference type="OrthoDB" id="9805356at2"/>
<evidence type="ECO:0000259" key="2">
    <source>
        <dbReference type="PROSITE" id="PS50943"/>
    </source>
</evidence>
<dbReference type="SMART" id="SM00530">
    <property type="entry name" value="HTH_XRE"/>
    <property type="match status" value="1"/>
</dbReference>
<sequence length="82" mass="8694">MSLAIIFGTNLRHHRKLKGLTQSALADQISLSTEMISKIERGVASPSFANVEKLSEVLNVPEVALFGACLAVSGSGERGQVL</sequence>
<dbReference type="PANTHER" id="PTHR46797:SF1">
    <property type="entry name" value="METHYLPHOSPHONATE SYNTHASE"/>
    <property type="match status" value="1"/>
</dbReference>
<dbReference type="Pfam" id="PF01381">
    <property type="entry name" value="HTH_3"/>
    <property type="match status" value="1"/>
</dbReference>
<keyword evidence="1" id="KW-0238">DNA-binding</keyword>
<evidence type="ECO:0000256" key="1">
    <source>
        <dbReference type="ARBA" id="ARBA00023125"/>
    </source>
</evidence>
<keyword evidence="4" id="KW-1185">Reference proteome</keyword>
<gene>
    <name evidence="3" type="ORF">DK419_23180</name>
</gene>
<dbReference type="PANTHER" id="PTHR46797">
    <property type="entry name" value="HTH-TYPE TRANSCRIPTIONAL REGULATOR"/>
    <property type="match status" value="1"/>
</dbReference>
<evidence type="ECO:0000313" key="3">
    <source>
        <dbReference type="EMBL" id="AWN48895.1"/>
    </source>
</evidence>
<dbReference type="KEGG" id="mtea:DK419_23180"/>
<dbReference type="SUPFAM" id="SSF47413">
    <property type="entry name" value="lambda repressor-like DNA-binding domains"/>
    <property type="match status" value="1"/>
</dbReference>
<proteinExistence type="predicted"/>
<dbReference type="AlphaFoldDB" id="A0A2U8WRJ0"/>
<dbReference type="Proteomes" id="UP000245444">
    <property type="component" value="Chromosome"/>
</dbReference>
<dbReference type="GO" id="GO:0005829">
    <property type="term" value="C:cytosol"/>
    <property type="evidence" value="ECO:0007669"/>
    <property type="project" value="TreeGrafter"/>
</dbReference>
<dbReference type="PROSITE" id="PS50943">
    <property type="entry name" value="HTH_CROC1"/>
    <property type="match status" value="1"/>
</dbReference>
<dbReference type="GO" id="GO:0003677">
    <property type="term" value="F:DNA binding"/>
    <property type="evidence" value="ECO:0007669"/>
    <property type="project" value="UniProtKB-KW"/>
</dbReference>
<dbReference type="RefSeq" id="WP_109961178.1">
    <property type="nucleotide sequence ID" value="NZ_CP029553.1"/>
</dbReference>
<reference evidence="3 4" key="1">
    <citation type="submission" date="2018-05" db="EMBL/GenBank/DDBJ databases">
        <title>Complete Genome Sequence of Methylobacterium sp. 17Sr1-28.</title>
        <authorList>
            <person name="Srinivasan S."/>
        </authorList>
    </citation>
    <scope>NUCLEOTIDE SEQUENCE [LARGE SCALE GENOMIC DNA]</scope>
    <source>
        <strain evidence="3 4">17Sr1-28</strain>
    </source>
</reference>
<dbReference type="InterPro" id="IPR001387">
    <property type="entry name" value="Cro/C1-type_HTH"/>
</dbReference>